<dbReference type="SUPFAM" id="SSF54427">
    <property type="entry name" value="NTF2-like"/>
    <property type="match status" value="1"/>
</dbReference>
<proteinExistence type="predicted"/>
<feature type="non-terminal residue" evidence="1">
    <location>
        <position position="132"/>
    </location>
</feature>
<protein>
    <recommendedName>
        <fullName evidence="2">NTF2-like N-terminal transpeptidase domain-containing protein</fullName>
    </recommendedName>
</protein>
<dbReference type="PROSITE" id="PS51257">
    <property type="entry name" value="PROKAR_LIPOPROTEIN"/>
    <property type="match status" value="1"/>
</dbReference>
<comment type="caution">
    <text evidence="1">The sequence shown here is derived from an EMBL/GenBank/DDBJ whole genome shotgun (WGS) entry which is preliminary data.</text>
</comment>
<evidence type="ECO:0008006" key="2">
    <source>
        <dbReference type="Google" id="ProtNLM"/>
    </source>
</evidence>
<accession>X1VNU9</accession>
<name>X1VNU9_9ZZZZ</name>
<dbReference type="AlphaFoldDB" id="X1VNU9"/>
<sequence>MEGSILRMKSKHFLVVLFLILAIFLSGCGEVTDESKVRNVIDEYFLAINVQEWDEAKSYCVYDSDIYDETCLLEDYIDSFFPFVVDIIFDVDIFNITITGNYASAYIDGKLTITTDDNPVTSDFSGYFYLQK</sequence>
<gene>
    <name evidence="1" type="ORF">S12H4_52763</name>
</gene>
<evidence type="ECO:0000313" key="1">
    <source>
        <dbReference type="EMBL" id="GAJ10540.1"/>
    </source>
</evidence>
<organism evidence="1">
    <name type="scientific">marine sediment metagenome</name>
    <dbReference type="NCBI Taxonomy" id="412755"/>
    <lineage>
        <taxon>unclassified sequences</taxon>
        <taxon>metagenomes</taxon>
        <taxon>ecological metagenomes</taxon>
    </lineage>
</organism>
<dbReference type="InterPro" id="IPR032710">
    <property type="entry name" value="NTF2-like_dom_sf"/>
</dbReference>
<reference evidence="1" key="1">
    <citation type="journal article" date="2014" name="Front. Microbiol.">
        <title>High frequency of phylogenetically diverse reductive dehalogenase-homologous genes in deep subseafloor sedimentary metagenomes.</title>
        <authorList>
            <person name="Kawai M."/>
            <person name="Futagami T."/>
            <person name="Toyoda A."/>
            <person name="Takaki Y."/>
            <person name="Nishi S."/>
            <person name="Hori S."/>
            <person name="Arai W."/>
            <person name="Tsubouchi T."/>
            <person name="Morono Y."/>
            <person name="Uchiyama I."/>
            <person name="Ito T."/>
            <person name="Fujiyama A."/>
            <person name="Inagaki F."/>
            <person name="Takami H."/>
        </authorList>
    </citation>
    <scope>NUCLEOTIDE SEQUENCE</scope>
    <source>
        <strain evidence="1">Expedition CK06-06</strain>
    </source>
</reference>
<dbReference type="EMBL" id="BARW01033512">
    <property type="protein sequence ID" value="GAJ10540.1"/>
    <property type="molecule type" value="Genomic_DNA"/>
</dbReference>